<sequence>MAESNKAHACNECRRRKARCSRELPVCAQCLQWRRHCLYEKPKRSPLTRKYLTEVEESLRITTQIIRDHGLNVDLDAELARARNGTSQTYRPSPPKSEVTTPPGGLKRSRMATDEPVEDRDKSPEYTQIESGIFEPCLEMLISDGSIEEPVPTDFLPTATTDNPVANGADYDWDERNTEAQSCIDGMAALSIQGVRPGYLGLASGAVLLHLIKSHFTDPFSAALPNTSQSNPETEPSQKVQVNLQREIPPHKIEAYVASYFNEYHTNYPLVHQGLFMAHFHEIVPRPKYGWTVLMYIVAALGAFMSATSPNDDDLVLYQCARSHLSVEILEVGSLTLVQSLSLISNYLQKRDRPNSSHNYLGLAVRMAYGLGLHKDHPSVEGNLLYREIRRRTWWCLYIFDAGSTITFSRPLAIPSAGIDSKLPLNISESDLTVSATVAPESINAPTIYTNVRVQSQFHLLTNHIYNRIISKPSPSAKQVLEWDDFYMTKWLNLVPEYYKETATVPVRHQFAHAIMTWRYKHFRLIIYRPFLIQKTLQIARPQTAYFNAFPIPPSNIETSPASQPYIDLACERCQKESHETITCIDKFWNSTAHTRMACWYALYFLFSATLVPVILLHSEPQSPLVEAWQEDIDKAIAIIKSMVGLSPFAGRCFETLERLRNGVASPGPEMGETVQEMPTLSDPLNQIPLAQLFSSSTGWFEVPEVYFEEQMW</sequence>
<dbReference type="GO" id="GO:0005634">
    <property type="term" value="C:nucleus"/>
    <property type="evidence" value="ECO:0007669"/>
    <property type="project" value="TreeGrafter"/>
</dbReference>
<dbReference type="AlphaFoldDB" id="A0A9W9EPY7"/>
<keyword evidence="1" id="KW-0479">Metal-binding</keyword>
<dbReference type="SMART" id="SM00066">
    <property type="entry name" value="GAL4"/>
    <property type="match status" value="1"/>
</dbReference>
<dbReference type="GeneID" id="81362098"/>
<evidence type="ECO:0000256" key="4">
    <source>
        <dbReference type="ARBA" id="ARBA00023163"/>
    </source>
</evidence>
<gene>
    <name evidence="8" type="ORF">N7532_010628</name>
</gene>
<feature type="domain" description="Zn(2)-C6 fungal-type" evidence="7">
    <location>
        <begin position="9"/>
        <end position="39"/>
    </location>
</feature>
<dbReference type="InterPro" id="IPR051127">
    <property type="entry name" value="Fungal_SecMet_Regulators"/>
</dbReference>
<dbReference type="SUPFAM" id="SSF57701">
    <property type="entry name" value="Zn2/Cys6 DNA-binding domain"/>
    <property type="match status" value="1"/>
</dbReference>
<evidence type="ECO:0000256" key="6">
    <source>
        <dbReference type="SAM" id="MobiDB-lite"/>
    </source>
</evidence>
<proteinExistence type="predicted"/>
<evidence type="ECO:0000313" key="8">
    <source>
        <dbReference type="EMBL" id="KAJ5085857.1"/>
    </source>
</evidence>
<dbReference type="PANTHER" id="PTHR47424">
    <property type="entry name" value="REGULATORY PROTEIN GAL4"/>
    <property type="match status" value="1"/>
</dbReference>
<dbReference type="Pfam" id="PF04082">
    <property type="entry name" value="Fungal_trans"/>
    <property type="match status" value="1"/>
</dbReference>
<dbReference type="PROSITE" id="PS00463">
    <property type="entry name" value="ZN2_CY6_FUNGAL_1"/>
    <property type="match status" value="1"/>
</dbReference>
<organism evidence="8 9">
    <name type="scientific">Penicillium argentinense</name>
    <dbReference type="NCBI Taxonomy" id="1131581"/>
    <lineage>
        <taxon>Eukaryota</taxon>
        <taxon>Fungi</taxon>
        <taxon>Dikarya</taxon>
        <taxon>Ascomycota</taxon>
        <taxon>Pezizomycotina</taxon>
        <taxon>Eurotiomycetes</taxon>
        <taxon>Eurotiomycetidae</taxon>
        <taxon>Eurotiales</taxon>
        <taxon>Aspergillaceae</taxon>
        <taxon>Penicillium</taxon>
    </lineage>
</organism>
<dbReference type="RefSeq" id="XP_056470535.1">
    <property type="nucleotide sequence ID" value="XM_056623119.1"/>
</dbReference>
<dbReference type="Gene3D" id="4.10.240.10">
    <property type="entry name" value="Zn(2)-C6 fungal-type DNA-binding domain"/>
    <property type="match status" value="1"/>
</dbReference>
<keyword evidence="5" id="KW-0539">Nucleus</keyword>
<keyword evidence="2" id="KW-0805">Transcription regulation</keyword>
<dbReference type="GO" id="GO:0008270">
    <property type="term" value="F:zinc ion binding"/>
    <property type="evidence" value="ECO:0007669"/>
    <property type="project" value="InterPro"/>
</dbReference>
<dbReference type="GO" id="GO:0000981">
    <property type="term" value="F:DNA-binding transcription factor activity, RNA polymerase II-specific"/>
    <property type="evidence" value="ECO:0007669"/>
    <property type="project" value="InterPro"/>
</dbReference>
<comment type="caution">
    <text evidence="8">The sequence shown here is derived from an EMBL/GenBank/DDBJ whole genome shotgun (WGS) entry which is preliminary data.</text>
</comment>
<dbReference type="GO" id="GO:0006351">
    <property type="term" value="P:DNA-templated transcription"/>
    <property type="evidence" value="ECO:0007669"/>
    <property type="project" value="InterPro"/>
</dbReference>
<dbReference type="SMART" id="SM00906">
    <property type="entry name" value="Fungal_trans"/>
    <property type="match status" value="1"/>
</dbReference>
<reference evidence="8" key="1">
    <citation type="submission" date="2022-11" db="EMBL/GenBank/DDBJ databases">
        <authorList>
            <person name="Petersen C."/>
        </authorList>
    </citation>
    <scope>NUCLEOTIDE SEQUENCE</scope>
    <source>
        <strain evidence="8">IBT 30761</strain>
    </source>
</reference>
<evidence type="ECO:0000313" key="9">
    <source>
        <dbReference type="Proteomes" id="UP001149074"/>
    </source>
</evidence>
<evidence type="ECO:0000256" key="1">
    <source>
        <dbReference type="ARBA" id="ARBA00022723"/>
    </source>
</evidence>
<dbReference type="InterPro" id="IPR001138">
    <property type="entry name" value="Zn2Cys6_DnaBD"/>
</dbReference>
<reference evidence="8" key="2">
    <citation type="journal article" date="2023" name="IMA Fungus">
        <title>Comparative genomic study of the Penicillium genus elucidates a diverse pangenome and 15 lateral gene transfer events.</title>
        <authorList>
            <person name="Petersen C."/>
            <person name="Sorensen T."/>
            <person name="Nielsen M.R."/>
            <person name="Sondergaard T.E."/>
            <person name="Sorensen J.L."/>
            <person name="Fitzpatrick D.A."/>
            <person name="Frisvad J.C."/>
            <person name="Nielsen K.L."/>
        </authorList>
    </citation>
    <scope>NUCLEOTIDE SEQUENCE</scope>
    <source>
        <strain evidence="8">IBT 30761</strain>
    </source>
</reference>
<dbReference type="CDD" id="cd12148">
    <property type="entry name" value="fungal_TF_MHR"/>
    <property type="match status" value="1"/>
</dbReference>
<dbReference type="PROSITE" id="PS50048">
    <property type="entry name" value="ZN2_CY6_FUNGAL_2"/>
    <property type="match status" value="1"/>
</dbReference>
<dbReference type="Proteomes" id="UP001149074">
    <property type="component" value="Unassembled WGS sequence"/>
</dbReference>
<accession>A0A9W9EPY7</accession>
<name>A0A9W9EPY7_9EURO</name>
<dbReference type="GO" id="GO:0000978">
    <property type="term" value="F:RNA polymerase II cis-regulatory region sequence-specific DNA binding"/>
    <property type="evidence" value="ECO:0007669"/>
    <property type="project" value="TreeGrafter"/>
</dbReference>
<keyword evidence="9" id="KW-1185">Reference proteome</keyword>
<protein>
    <submittedName>
        <fullName evidence="8">Lactose regulatory protein LAC9</fullName>
    </submittedName>
</protein>
<evidence type="ECO:0000256" key="2">
    <source>
        <dbReference type="ARBA" id="ARBA00023015"/>
    </source>
</evidence>
<evidence type="ECO:0000256" key="5">
    <source>
        <dbReference type="ARBA" id="ARBA00023242"/>
    </source>
</evidence>
<dbReference type="CDD" id="cd00067">
    <property type="entry name" value="GAL4"/>
    <property type="match status" value="1"/>
</dbReference>
<evidence type="ECO:0000259" key="7">
    <source>
        <dbReference type="PROSITE" id="PS50048"/>
    </source>
</evidence>
<dbReference type="GO" id="GO:0000435">
    <property type="term" value="P:positive regulation of transcription from RNA polymerase II promoter by galactose"/>
    <property type="evidence" value="ECO:0007669"/>
    <property type="project" value="TreeGrafter"/>
</dbReference>
<dbReference type="EMBL" id="JAPQKI010000010">
    <property type="protein sequence ID" value="KAJ5085857.1"/>
    <property type="molecule type" value="Genomic_DNA"/>
</dbReference>
<feature type="region of interest" description="Disordered" evidence="6">
    <location>
        <begin position="84"/>
        <end position="125"/>
    </location>
</feature>
<keyword evidence="3" id="KW-0238">DNA-binding</keyword>
<dbReference type="InterPro" id="IPR036864">
    <property type="entry name" value="Zn2-C6_fun-type_DNA-bd_sf"/>
</dbReference>
<dbReference type="PANTHER" id="PTHR47424:SF2">
    <property type="entry name" value="TRANSCRIPTION FACTOR DOMAIN-CONTAINING PROTEIN-RELATED"/>
    <property type="match status" value="1"/>
</dbReference>
<keyword evidence="4" id="KW-0804">Transcription</keyword>
<evidence type="ECO:0000256" key="3">
    <source>
        <dbReference type="ARBA" id="ARBA00023125"/>
    </source>
</evidence>
<dbReference type="OrthoDB" id="2283488at2759"/>
<dbReference type="Pfam" id="PF00172">
    <property type="entry name" value="Zn_clus"/>
    <property type="match status" value="1"/>
</dbReference>
<dbReference type="InterPro" id="IPR007219">
    <property type="entry name" value="XnlR_reg_dom"/>
</dbReference>